<dbReference type="Pfam" id="PF02321">
    <property type="entry name" value="OEP"/>
    <property type="match status" value="1"/>
</dbReference>
<reference evidence="3" key="1">
    <citation type="submission" date="2016-10" db="EMBL/GenBank/DDBJ databases">
        <title>Sequence of Gallionella enrichment culture.</title>
        <authorList>
            <person name="Poehlein A."/>
            <person name="Muehling M."/>
            <person name="Daniel R."/>
        </authorList>
    </citation>
    <scope>NUCLEOTIDE SEQUENCE</scope>
</reference>
<dbReference type="InterPro" id="IPR010131">
    <property type="entry name" value="MdtP/NodT-like"/>
</dbReference>
<name>A0A1J5Q082_9ZZZZ</name>
<sequence length="412" mass="43733">MAQAGLQLAEADLQTARQWPNPRLQLGLKYDTTAALLAPSPWTVGAAIGLLLVSHAQRGAQAAQAEAGVRAARLLLHATSWSVQAQVQRAYVALWSAQRQTALQQHVVDANLELQGRIAERAQSGLDSPLAAALAQQEAQTAALQRTRDRGREIAAHAALAATIGVPDATLRAVHIDFTTLDSTPPQPDTARLAHLRAIALERRDDVRAAWQRVQAAQATLDRALAQRDGGPPTIAPGAERDQGATRLTATAAIPLPLFNQHQGQIAAARARLAQKQAALQQVQARALARIERAEATLQAAQRETRQADSLHAADLALLQADETARGKGWIGPVQVLRTRLRALAAEQAGLQAGAAQWQALADLQAALQHDLARTGTQMPKDAAPASPAHAQPATPPHAAAVAWHRVMPGVR</sequence>
<dbReference type="AlphaFoldDB" id="A0A1J5Q082"/>
<keyword evidence="1" id="KW-0175">Coiled coil</keyword>
<dbReference type="PANTHER" id="PTHR30203">
    <property type="entry name" value="OUTER MEMBRANE CATION EFFLUX PROTEIN"/>
    <property type="match status" value="1"/>
</dbReference>
<evidence type="ECO:0000256" key="1">
    <source>
        <dbReference type="SAM" id="Coils"/>
    </source>
</evidence>
<dbReference type="Gene3D" id="1.20.1600.10">
    <property type="entry name" value="Outer membrane efflux proteins (OEP)"/>
    <property type="match status" value="1"/>
</dbReference>
<comment type="caution">
    <text evidence="3">The sequence shown here is derived from an EMBL/GenBank/DDBJ whole genome shotgun (WGS) entry which is preliminary data.</text>
</comment>
<proteinExistence type="predicted"/>
<feature type="region of interest" description="Disordered" evidence="2">
    <location>
        <begin position="378"/>
        <end position="398"/>
    </location>
</feature>
<feature type="compositionally biased region" description="Low complexity" evidence="2">
    <location>
        <begin position="383"/>
        <end position="398"/>
    </location>
</feature>
<organism evidence="3">
    <name type="scientific">mine drainage metagenome</name>
    <dbReference type="NCBI Taxonomy" id="410659"/>
    <lineage>
        <taxon>unclassified sequences</taxon>
        <taxon>metagenomes</taxon>
        <taxon>ecological metagenomes</taxon>
    </lineage>
</organism>
<evidence type="ECO:0000256" key="2">
    <source>
        <dbReference type="SAM" id="MobiDB-lite"/>
    </source>
</evidence>
<accession>A0A1J5Q082</accession>
<gene>
    <name evidence="3" type="ORF">GALL_491320</name>
</gene>
<dbReference type="InterPro" id="IPR003423">
    <property type="entry name" value="OMP_efflux"/>
</dbReference>
<feature type="coiled-coil region" evidence="1">
    <location>
        <begin position="266"/>
        <end position="311"/>
    </location>
</feature>
<protein>
    <submittedName>
        <fullName evidence="3">Outer membrane efflux protein</fullName>
    </submittedName>
</protein>
<evidence type="ECO:0000313" key="3">
    <source>
        <dbReference type="EMBL" id="OIQ69269.1"/>
    </source>
</evidence>
<dbReference type="SUPFAM" id="SSF56954">
    <property type="entry name" value="Outer membrane efflux proteins (OEP)"/>
    <property type="match status" value="1"/>
</dbReference>
<dbReference type="EMBL" id="MLJW01004824">
    <property type="protein sequence ID" value="OIQ69269.1"/>
    <property type="molecule type" value="Genomic_DNA"/>
</dbReference>
<dbReference type="GO" id="GO:0015562">
    <property type="term" value="F:efflux transmembrane transporter activity"/>
    <property type="evidence" value="ECO:0007669"/>
    <property type="project" value="InterPro"/>
</dbReference>